<dbReference type="SUPFAM" id="SSF53041">
    <property type="entry name" value="Resolvase-like"/>
    <property type="match status" value="1"/>
</dbReference>
<evidence type="ECO:0000313" key="4">
    <source>
        <dbReference type="EMBL" id="KAB0268500.1"/>
    </source>
</evidence>
<evidence type="ECO:0000256" key="1">
    <source>
        <dbReference type="ARBA" id="ARBA00023125"/>
    </source>
</evidence>
<name>A0A5N3PFL0_9HYPH</name>
<dbReference type="InterPro" id="IPR036162">
    <property type="entry name" value="Resolvase-like_N_sf"/>
</dbReference>
<evidence type="ECO:0000313" key="5">
    <source>
        <dbReference type="Proteomes" id="UP000325684"/>
    </source>
</evidence>
<dbReference type="Pfam" id="PF00239">
    <property type="entry name" value="Resolvase"/>
    <property type="match status" value="1"/>
</dbReference>
<dbReference type="SMART" id="SM00857">
    <property type="entry name" value="Resolvase"/>
    <property type="match status" value="1"/>
</dbReference>
<dbReference type="PANTHER" id="PTHR30461:SF2">
    <property type="entry name" value="SERINE RECOMBINASE PINE-RELATED"/>
    <property type="match status" value="1"/>
</dbReference>
<dbReference type="PROSITE" id="PS51736">
    <property type="entry name" value="RECOMBINASES_3"/>
    <property type="match status" value="1"/>
</dbReference>
<dbReference type="PANTHER" id="PTHR30461">
    <property type="entry name" value="DNA-INVERTASE FROM LAMBDOID PROPHAGE"/>
    <property type="match status" value="1"/>
</dbReference>
<sequence>MAHGKFIAYYRVSTAKQGRSGLGLEAQKESVRTFRNGENWQLVDEIIEVESGKRSDRPKLAEALRLCRLHGATLIIAKLDRLARNVAFISNLMESGVEFTACDFPQANRLTVHILAAVAEHEAKMISDRTRGALAAAKARGVKLGGDRGNLPAVARQGAEASVIVRVRAALERSCDLAPIIAELKAGGSVSFRQIASSLNARGICTARGCNWNAVQVQRVIHRIESQAPTVLRAGQLPYYCNGIATLSS</sequence>
<protein>
    <submittedName>
        <fullName evidence="4">Resolvase</fullName>
    </submittedName>
</protein>
<comment type="caution">
    <text evidence="4">The sequence shown here is derived from an EMBL/GenBank/DDBJ whole genome shotgun (WGS) entry which is preliminary data.</text>
</comment>
<dbReference type="Gene3D" id="3.40.50.1390">
    <property type="entry name" value="Resolvase, N-terminal catalytic domain"/>
    <property type="match status" value="1"/>
</dbReference>
<keyword evidence="2" id="KW-0233">DNA recombination</keyword>
<dbReference type="GO" id="GO:0000150">
    <property type="term" value="F:DNA strand exchange activity"/>
    <property type="evidence" value="ECO:0007669"/>
    <property type="project" value="InterPro"/>
</dbReference>
<proteinExistence type="predicted"/>
<dbReference type="Proteomes" id="UP000325684">
    <property type="component" value="Unassembled WGS sequence"/>
</dbReference>
<keyword evidence="5" id="KW-1185">Reference proteome</keyword>
<dbReference type="CDD" id="cd00338">
    <property type="entry name" value="Ser_Recombinase"/>
    <property type="match status" value="1"/>
</dbReference>
<dbReference type="EMBL" id="VCMV01000006">
    <property type="protein sequence ID" value="KAB0268500.1"/>
    <property type="molecule type" value="Genomic_DNA"/>
</dbReference>
<evidence type="ECO:0000259" key="3">
    <source>
        <dbReference type="PROSITE" id="PS51736"/>
    </source>
</evidence>
<keyword evidence="1" id="KW-0238">DNA-binding</keyword>
<reference evidence="4 5" key="1">
    <citation type="journal article" date="2019" name="Microorganisms">
        <title>Genome Insights into the Novel Species Microvirga brassicacearum, a Rapeseed Endophyte with Biotechnological Potential.</title>
        <authorList>
            <person name="Jimenez-Gomez A."/>
            <person name="Saati-Santamaria Z."/>
            <person name="Igual J.M."/>
            <person name="Rivas R."/>
            <person name="Mateos P.F."/>
            <person name="Garcia-Fraile P."/>
        </authorList>
    </citation>
    <scope>NUCLEOTIDE SEQUENCE [LARGE SCALE GENOMIC DNA]</scope>
    <source>
        <strain evidence="4 5">CDVBN77</strain>
    </source>
</reference>
<dbReference type="OrthoDB" id="2290206at2"/>
<accession>A0A5N3PFL0</accession>
<dbReference type="InterPro" id="IPR006119">
    <property type="entry name" value="Resolv_N"/>
</dbReference>
<dbReference type="GO" id="GO:0003677">
    <property type="term" value="F:DNA binding"/>
    <property type="evidence" value="ECO:0007669"/>
    <property type="project" value="UniProtKB-KW"/>
</dbReference>
<dbReference type="InterPro" id="IPR050639">
    <property type="entry name" value="SSR_resolvase"/>
</dbReference>
<evidence type="ECO:0000256" key="2">
    <source>
        <dbReference type="ARBA" id="ARBA00023172"/>
    </source>
</evidence>
<gene>
    <name evidence="4" type="ORF">FEZ63_05630</name>
</gene>
<feature type="domain" description="Resolvase/invertase-type recombinase catalytic" evidence="3">
    <location>
        <begin position="5"/>
        <end position="141"/>
    </location>
</feature>
<organism evidence="4 5">
    <name type="scientific">Microvirga brassicacearum</name>
    <dbReference type="NCBI Taxonomy" id="2580413"/>
    <lineage>
        <taxon>Bacteria</taxon>
        <taxon>Pseudomonadati</taxon>
        <taxon>Pseudomonadota</taxon>
        <taxon>Alphaproteobacteria</taxon>
        <taxon>Hyphomicrobiales</taxon>
        <taxon>Methylobacteriaceae</taxon>
        <taxon>Microvirga</taxon>
    </lineage>
</organism>
<dbReference type="AlphaFoldDB" id="A0A5N3PFL0"/>